<dbReference type="Pfam" id="PF00462">
    <property type="entry name" value="Glutaredoxin"/>
    <property type="match status" value="1"/>
</dbReference>
<dbReference type="EMBL" id="QPGA01000001">
    <property type="protein sequence ID" value="RDE52353.1"/>
    <property type="molecule type" value="Genomic_DNA"/>
</dbReference>
<gene>
    <name evidence="3" type="ORF">DVS81_00890</name>
</gene>
<sequence>MVPSLRSPTRGHAASSCERPIHRAIAGLQQGFTYQQDNRGGKLRQALRAHTGSNTFPQIFIAGEFVGGCSELFDACKDGQLAERLQAHGIPYDKTVSDDPYSFLPGWLHPR</sequence>
<dbReference type="Proteomes" id="UP000253831">
    <property type="component" value="Unassembled WGS sequence"/>
</dbReference>
<organism evidence="3 4">
    <name type="scientific">Candidatus Accumulibacter meliphilus</name>
    <dbReference type="NCBI Taxonomy" id="2211374"/>
    <lineage>
        <taxon>Bacteria</taxon>
        <taxon>Pseudomonadati</taxon>
        <taxon>Pseudomonadota</taxon>
        <taxon>Betaproteobacteria</taxon>
        <taxon>Candidatus Accumulibacter</taxon>
    </lineage>
</organism>
<proteinExistence type="inferred from homology"/>
<dbReference type="PROSITE" id="PS51354">
    <property type="entry name" value="GLUTAREDOXIN_2"/>
    <property type="match status" value="1"/>
</dbReference>
<protein>
    <recommendedName>
        <fullName evidence="2">Glutaredoxin domain-containing protein</fullName>
    </recommendedName>
</protein>
<dbReference type="InterPro" id="IPR002109">
    <property type="entry name" value="Glutaredoxin"/>
</dbReference>
<dbReference type="SUPFAM" id="SSF52833">
    <property type="entry name" value="Thioredoxin-like"/>
    <property type="match status" value="1"/>
</dbReference>
<comment type="similarity">
    <text evidence="1">Belongs to the glutaredoxin family.</text>
</comment>
<evidence type="ECO:0000313" key="3">
    <source>
        <dbReference type="EMBL" id="RDE52353.1"/>
    </source>
</evidence>
<dbReference type="InterPro" id="IPR036249">
    <property type="entry name" value="Thioredoxin-like_sf"/>
</dbReference>
<evidence type="ECO:0000313" key="4">
    <source>
        <dbReference type="Proteomes" id="UP000253831"/>
    </source>
</evidence>
<dbReference type="GO" id="GO:0015038">
    <property type="term" value="F:glutathione disulfide oxidoreductase activity"/>
    <property type="evidence" value="ECO:0007669"/>
    <property type="project" value="TreeGrafter"/>
</dbReference>
<evidence type="ECO:0000256" key="1">
    <source>
        <dbReference type="ARBA" id="ARBA00007787"/>
    </source>
</evidence>
<feature type="domain" description="Glutaredoxin" evidence="2">
    <location>
        <begin position="42"/>
        <end position="66"/>
    </location>
</feature>
<dbReference type="PANTHER" id="PTHR45694:SF18">
    <property type="entry name" value="GLUTAREDOXIN-1-RELATED"/>
    <property type="match status" value="1"/>
</dbReference>
<accession>A0A369XQD1</accession>
<comment type="caution">
    <text evidence="3">The sequence shown here is derived from an EMBL/GenBank/DDBJ whole genome shotgun (WGS) entry which is preliminary data.</text>
</comment>
<reference evidence="3 4" key="1">
    <citation type="submission" date="2018-05" db="EMBL/GenBank/DDBJ databases">
        <title>Integrated omic analyses show evidence that a Ca. Accumulibacter phosphatis strain performs denitrification under micro-aerobic conditions.</title>
        <authorList>
            <person name="Camejo P.Y."/>
            <person name="Katherine M.D."/>
            <person name="Daniel N.R."/>
        </authorList>
    </citation>
    <scope>NUCLEOTIDE SEQUENCE [LARGE SCALE GENOMIC DNA]</scope>
    <source>
        <strain evidence="3">UW-LDO-IC</strain>
    </source>
</reference>
<dbReference type="PANTHER" id="PTHR45694">
    <property type="entry name" value="GLUTAREDOXIN 2"/>
    <property type="match status" value="1"/>
</dbReference>
<dbReference type="GO" id="GO:0005737">
    <property type="term" value="C:cytoplasm"/>
    <property type="evidence" value="ECO:0007669"/>
    <property type="project" value="TreeGrafter"/>
</dbReference>
<dbReference type="GO" id="GO:0034599">
    <property type="term" value="P:cellular response to oxidative stress"/>
    <property type="evidence" value="ECO:0007669"/>
    <property type="project" value="TreeGrafter"/>
</dbReference>
<dbReference type="AlphaFoldDB" id="A0A369XQD1"/>
<name>A0A369XQD1_9PROT</name>
<evidence type="ECO:0000259" key="2">
    <source>
        <dbReference type="Pfam" id="PF00462"/>
    </source>
</evidence>
<dbReference type="Gene3D" id="3.40.30.10">
    <property type="entry name" value="Glutaredoxin"/>
    <property type="match status" value="1"/>
</dbReference>